<sequence length="555" mass="62411">MAITAATFRSNQLIQIEESMMTGLSIKTLLDRIASFHGKKHIDDVLYAEYPGDGDFWSIECLKVSAICDLVDFARRIEIAAQCNIADIAVKSANAHGGTYLRNLAGKWNGADEMRDINARLTKMILERIQDLIKYLGDNGILNNSGESIAELDDFPVAYDFVSSTPVKSLDLDSVLLTIHRVRQKNQSSSIIEQLKEFEFLEARIKLSGFRKLLSFSAKHVNSFPAASPEPPSKPKTDFAIIVDGIIGLIQKNQAGIWIRPWIKDSILMRPINYHTKNKYKGINTINLWVAASENNYESHYWATEKQWEIRSLKVQDGAVPTKVFVAFPAKRDRNEEDEEKEQGSIQKWHYRSWNVFNACQLCDYDQNKHFFKPNGRKTPIGKVSESKLVDGFINKTKADIRFGGNTAYYRVSEDYIKIPNVQQFTDTSQATATQGYYATLLHELTHWSGHESRQKRNLKNKFGTPAYAFEELIAELGTAFLCADLGILNVPREAIDNQFGVVSTVGSEGGSIINHAAYIDSWVKAMKGDPVKYIVRAAGLSEKAVDYLEGLQAA</sequence>
<dbReference type="Pfam" id="PF18818">
    <property type="entry name" value="MPTase-PolyVal"/>
    <property type="match status" value="1"/>
</dbReference>
<evidence type="ECO:0000313" key="4">
    <source>
        <dbReference type="Proteomes" id="UP000005459"/>
    </source>
</evidence>
<proteinExistence type="predicted"/>
<protein>
    <recommendedName>
        <fullName evidence="5">Polyvalent protein metallopeptidase domain-containing protein</fullName>
    </recommendedName>
</protein>
<gene>
    <name evidence="3" type="ORF">ThimaDRAFT_1643</name>
</gene>
<dbReference type="RefSeq" id="WP_007192519.1">
    <property type="nucleotide sequence ID" value="NZ_AFWV01000005.1"/>
</dbReference>
<evidence type="ECO:0008006" key="5">
    <source>
        <dbReference type="Google" id="ProtNLM"/>
    </source>
</evidence>
<feature type="domain" description="N-terminal" evidence="1">
    <location>
        <begin position="242"/>
        <end position="357"/>
    </location>
</feature>
<dbReference type="AlphaFoldDB" id="F9U9P1"/>
<keyword evidence="4" id="KW-1185">Reference proteome</keyword>
<accession>F9U9P1</accession>
<organism evidence="3 4">
    <name type="scientific">Thiocapsa marina 5811</name>
    <dbReference type="NCBI Taxonomy" id="768671"/>
    <lineage>
        <taxon>Bacteria</taxon>
        <taxon>Pseudomonadati</taxon>
        <taxon>Pseudomonadota</taxon>
        <taxon>Gammaproteobacteria</taxon>
        <taxon>Chromatiales</taxon>
        <taxon>Chromatiaceae</taxon>
        <taxon>Thiocapsa</taxon>
    </lineage>
</organism>
<dbReference type="InterPro" id="IPR013610">
    <property type="entry name" value="ArdC_N"/>
</dbReference>
<evidence type="ECO:0000259" key="1">
    <source>
        <dbReference type="Pfam" id="PF08401"/>
    </source>
</evidence>
<evidence type="ECO:0000259" key="2">
    <source>
        <dbReference type="Pfam" id="PF18818"/>
    </source>
</evidence>
<dbReference type="GO" id="GO:0003697">
    <property type="term" value="F:single-stranded DNA binding"/>
    <property type="evidence" value="ECO:0007669"/>
    <property type="project" value="InterPro"/>
</dbReference>
<feature type="domain" description="Polyvalent protein metallopeptidase" evidence="2">
    <location>
        <begin position="390"/>
        <end position="493"/>
    </location>
</feature>
<dbReference type="STRING" id="768671.ThimaDRAFT_1643"/>
<reference evidence="3 4" key="1">
    <citation type="submission" date="2011-06" db="EMBL/GenBank/DDBJ databases">
        <title>The draft genome of Thiocapsa marina 5811.</title>
        <authorList>
            <consortium name="US DOE Joint Genome Institute (JGI-PGF)"/>
            <person name="Lucas S."/>
            <person name="Han J."/>
            <person name="Cheng J.-F."/>
            <person name="Goodwin L."/>
            <person name="Pitluck S."/>
            <person name="Peters L."/>
            <person name="Land M.L."/>
            <person name="Hauser L."/>
            <person name="Vogl K."/>
            <person name="Liu Z."/>
            <person name="Imhoff J."/>
            <person name="Thiel V."/>
            <person name="Frigaard N.-U."/>
            <person name="Bryant D."/>
            <person name="Woyke T.J."/>
        </authorList>
    </citation>
    <scope>NUCLEOTIDE SEQUENCE [LARGE SCALE GENOMIC DNA]</scope>
    <source>
        <strain evidence="3 4">5811</strain>
    </source>
</reference>
<name>F9U9P1_9GAMM</name>
<dbReference type="InterPro" id="IPR041459">
    <property type="entry name" value="MPTase-PolyVal"/>
</dbReference>
<dbReference type="PATRIC" id="fig|768671.3.peg.1748"/>
<dbReference type="Proteomes" id="UP000005459">
    <property type="component" value="Unassembled WGS sequence"/>
</dbReference>
<dbReference type="EMBL" id="AFWV01000005">
    <property type="protein sequence ID" value="EGV18839.1"/>
    <property type="molecule type" value="Genomic_DNA"/>
</dbReference>
<dbReference type="eggNOG" id="COG4227">
    <property type="taxonomic scope" value="Bacteria"/>
</dbReference>
<dbReference type="OrthoDB" id="9792687at2"/>
<dbReference type="Pfam" id="PF08401">
    <property type="entry name" value="ArdcN"/>
    <property type="match status" value="1"/>
</dbReference>
<evidence type="ECO:0000313" key="3">
    <source>
        <dbReference type="EMBL" id="EGV18839.1"/>
    </source>
</evidence>